<feature type="domain" description="DUF1559" evidence="3">
    <location>
        <begin position="53"/>
        <end position="350"/>
    </location>
</feature>
<dbReference type="PANTHER" id="PTHR30093">
    <property type="entry name" value="GENERAL SECRETION PATHWAY PROTEIN G"/>
    <property type="match status" value="1"/>
</dbReference>
<dbReference type="Proteomes" id="UP000326837">
    <property type="component" value="Chromosome"/>
</dbReference>
<dbReference type="InterPro" id="IPR027558">
    <property type="entry name" value="Pre_pil_HX9DG_C"/>
</dbReference>
<proteinExistence type="predicted"/>
<dbReference type="NCBIfam" id="TIGR02532">
    <property type="entry name" value="IV_pilin_GFxxxE"/>
    <property type="match status" value="1"/>
</dbReference>
<keyword evidence="5" id="KW-1185">Reference proteome</keyword>
<keyword evidence="2" id="KW-0472">Membrane</keyword>
<feature type="region of interest" description="Disordered" evidence="1">
    <location>
        <begin position="167"/>
        <end position="197"/>
    </location>
</feature>
<dbReference type="NCBIfam" id="TIGR04294">
    <property type="entry name" value="pre_pil_HX9DG"/>
    <property type="match status" value="1"/>
</dbReference>
<dbReference type="PROSITE" id="PS00409">
    <property type="entry name" value="PROKAR_NTER_METHYL"/>
    <property type="match status" value="1"/>
</dbReference>
<dbReference type="InterPro" id="IPR011453">
    <property type="entry name" value="DUF1559"/>
</dbReference>
<dbReference type="KEGG" id="lpav:PLANPX_2936"/>
<keyword evidence="2" id="KW-1133">Transmembrane helix</keyword>
<dbReference type="PANTHER" id="PTHR30093:SF2">
    <property type="entry name" value="TYPE II SECRETION SYSTEM PROTEIN H"/>
    <property type="match status" value="1"/>
</dbReference>
<protein>
    <recommendedName>
        <fullName evidence="3">DUF1559 domain-containing protein</fullName>
    </recommendedName>
</protein>
<evidence type="ECO:0000256" key="2">
    <source>
        <dbReference type="SAM" id="Phobius"/>
    </source>
</evidence>
<evidence type="ECO:0000256" key="1">
    <source>
        <dbReference type="SAM" id="MobiDB-lite"/>
    </source>
</evidence>
<evidence type="ECO:0000313" key="4">
    <source>
        <dbReference type="EMBL" id="BBO33324.1"/>
    </source>
</evidence>
<dbReference type="Gene3D" id="3.30.700.10">
    <property type="entry name" value="Glycoprotein, Type 4 Pilin"/>
    <property type="match status" value="1"/>
</dbReference>
<sequence>MNAHRSIESRNYCFLACLRTSRVKRRSGFTLVELLVVIAIIGVLVALLLPAVQAAREAARRSQCTNNLRQCALAALNYEGAKKEFPIGRRSGQNADASTITQWGHLAHILPYVEANTTHQMIDLTASPKDSPIKFVSFPFLLCPSDPDDRVNNDTCTAGTDWLNVGRTGIRGNGGNDTGVTPIPGTTPGPGRPPLERNNGIFVTNAAIRIKEITDGTSHTAIYSERVRGDGDTSVVEESSDWLRMGGAAEDTADQSYTSCTSIANPGVLTGTSQFCCGGRNWLHGDYSTSRYNHLMPPNSRSCTHGSGGLTAVPVNEQGTATTASSNHKGGVNLAMADGSTRFVADGVDPIVWRAAGSRDGEEAVGDSL</sequence>
<dbReference type="AlphaFoldDB" id="A0A5K7X972"/>
<evidence type="ECO:0000259" key="3">
    <source>
        <dbReference type="Pfam" id="PF07596"/>
    </source>
</evidence>
<dbReference type="EMBL" id="AP021861">
    <property type="protein sequence ID" value="BBO33324.1"/>
    <property type="molecule type" value="Genomic_DNA"/>
</dbReference>
<feature type="transmembrane region" description="Helical" evidence="2">
    <location>
        <begin position="29"/>
        <end position="52"/>
    </location>
</feature>
<reference evidence="5" key="1">
    <citation type="submission" date="2019-10" db="EMBL/GenBank/DDBJ databases">
        <title>Lacipirellula parvula gen. nov., sp. nov., representing a lineage of planctomycetes widespread in freshwater anoxic habitats, and description of the family Lacipirellulaceae.</title>
        <authorList>
            <person name="Dedysh S.N."/>
            <person name="Kulichevskaya I.S."/>
            <person name="Beletsky A.V."/>
            <person name="Rakitin A.L."/>
            <person name="Mardanov A.V."/>
            <person name="Ivanova A.A."/>
            <person name="Saltykova V.X."/>
            <person name="Rijpstra W.I.C."/>
            <person name="Sinninghe Damste J.S."/>
            <person name="Ravin N.V."/>
        </authorList>
    </citation>
    <scope>NUCLEOTIDE SEQUENCE [LARGE SCALE GENOMIC DNA]</scope>
    <source>
        <strain evidence="5">PX69</strain>
    </source>
</reference>
<dbReference type="Pfam" id="PF07963">
    <property type="entry name" value="N_methyl"/>
    <property type="match status" value="1"/>
</dbReference>
<organism evidence="4 5">
    <name type="scientific">Lacipirellula parvula</name>
    <dbReference type="NCBI Taxonomy" id="2650471"/>
    <lineage>
        <taxon>Bacteria</taxon>
        <taxon>Pseudomonadati</taxon>
        <taxon>Planctomycetota</taxon>
        <taxon>Planctomycetia</taxon>
        <taxon>Pirellulales</taxon>
        <taxon>Lacipirellulaceae</taxon>
        <taxon>Lacipirellula</taxon>
    </lineage>
</organism>
<evidence type="ECO:0000313" key="5">
    <source>
        <dbReference type="Proteomes" id="UP000326837"/>
    </source>
</evidence>
<dbReference type="InterPro" id="IPR045584">
    <property type="entry name" value="Pilin-like"/>
</dbReference>
<dbReference type="InterPro" id="IPR012902">
    <property type="entry name" value="N_methyl_site"/>
</dbReference>
<dbReference type="SUPFAM" id="SSF54523">
    <property type="entry name" value="Pili subunits"/>
    <property type="match status" value="1"/>
</dbReference>
<dbReference type="Pfam" id="PF07596">
    <property type="entry name" value="SBP_bac_10"/>
    <property type="match status" value="1"/>
</dbReference>
<name>A0A5K7X972_9BACT</name>
<accession>A0A5K7X972</accession>
<gene>
    <name evidence="4" type="ORF">PLANPX_2936</name>
</gene>
<keyword evidence="2" id="KW-0812">Transmembrane</keyword>